<feature type="region of interest" description="Disordered" evidence="1">
    <location>
        <begin position="1"/>
        <end position="116"/>
    </location>
</feature>
<protein>
    <submittedName>
        <fullName evidence="2">Uncharacterized protein</fullName>
    </submittedName>
</protein>
<reference evidence="2 3" key="1">
    <citation type="submission" date="2024-05" db="EMBL/GenBank/DDBJ databases">
        <title>A draft genome resource for the thread blight pathogen Marasmius tenuissimus strain MS-2.</title>
        <authorList>
            <person name="Yulfo-Soto G.E."/>
            <person name="Baruah I.K."/>
            <person name="Amoako-Attah I."/>
            <person name="Bukari Y."/>
            <person name="Meinhardt L.W."/>
            <person name="Bailey B.A."/>
            <person name="Cohen S.P."/>
        </authorList>
    </citation>
    <scope>NUCLEOTIDE SEQUENCE [LARGE SCALE GENOMIC DNA]</scope>
    <source>
        <strain evidence="2 3">MS-2</strain>
    </source>
</reference>
<feature type="compositionally biased region" description="Basic and acidic residues" evidence="1">
    <location>
        <begin position="91"/>
        <end position="102"/>
    </location>
</feature>
<accession>A0ABR2ZP62</accession>
<organism evidence="2 3">
    <name type="scientific">Marasmius tenuissimus</name>
    <dbReference type="NCBI Taxonomy" id="585030"/>
    <lineage>
        <taxon>Eukaryota</taxon>
        <taxon>Fungi</taxon>
        <taxon>Dikarya</taxon>
        <taxon>Basidiomycota</taxon>
        <taxon>Agaricomycotina</taxon>
        <taxon>Agaricomycetes</taxon>
        <taxon>Agaricomycetidae</taxon>
        <taxon>Agaricales</taxon>
        <taxon>Marasmiineae</taxon>
        <taxon>Marasmiaceae</taxon>
        <taxon>Marasmius</taxon>
    </lineage>
</organism>
<keyword evidence="3" id="KW-1185">Reference proteome</keyword>
<feature type="compositionally biased region" description="Polar residues" evidence="1">
    <location>
        <begin position="133"/>
        <end position="144"/>
    </location>
</feature>
<feature type="region of interest" description="Disordered" evidence="1">
    <location>
        <begin position="180"/>
        <end position="219"/>
    </location>
</feature>
<feature type="compositionally biased region" description="Low complexity" evidence="1">
    <location>
        <begin position="145"/>
        <end position="162"/>
    </location>
</feature>
<evidence type="ECO:0000313" key="2">
    <source>
        <dbReference type="EMBL" id="KAL0063452.1"/>
    </source>
</evidence>
<feature type="region of interest" description="Disordered" evidence="1">
    <location>
        <begin position="235"/>
        <end position="301"/>
    </location>
</feature>
<comment type="caution">
    <text evidence="2">The sequence shown here is derived from an EMBL/GenBank/DDBJ whole genome shotgun (WGS) entry which is preliminary data.</text>
</comment>
<feature type="compositionally biased region" description="Pro residues" evidence="1">
    <location>
        <begin position="272"/>
        <end position="281"/>
    </location>
</feature>
<dbReference type="EMBL" id="JBBXMP010000081">
    <property type="protein sequence ID" value="KAL0063452.1"/>
    <property type="molecule type" value="Genomic_DNA"/>
</dbReference>
<evidence type="ECO:0000256" key="1">
    <source>
        <dbReference type="SAM" id="MobiDB-lite"/>
    </source>
</evidence>
<evidence type="ECO:0000313" key="3">
    <source>
        <dbReference type="Proteomes" id="UP001437256"/>
    </source>
</evidence>
<proteinExistence type="predicted"/>
<feature type="compositionally biased region" description="Pro residues" evidence="1">
    <location>
        <begin position="184"/>
        <end position="199"/>
    </location>
</feature>
<name>A0ABR2ZP62_9AGAR</name>
<dbReference type="Proteomes" id="UP001437256">
    <property type="component" value="Unassembled WGS sequence"/>
</dbReference>
<sequence length="397" mass="43704">MARSHFPSTGISSSSTPPPPSDEHGMILRTLDSSTSSSTTEYPLRNGQSRSARARASTGELADFEANPQKSIRVAMRPAHPQDVDLDESYDDKNSTSVDRKNTPVPTKSMSHVMKVTKRPSLSLSLSTHTFANASNVSLSTSNTDSDSPLSIHIDSPSPSSPRTNRMLRRKGTMQVLRRSAPLPDIPEPLLPQTPPSTPRPQSQPISCPPPRSTLTHIRNSSSTSIPITSFQAHARSYSQPNTARLGHPSRPYYSAMRKNMSSPSPDTARPALPPPSPPPSSFAFPQYSTLTPQGQKQRQSAQDLFAIGSDLVPLRSHSPKASYSYSYSMGRRTERHKSAPALSRKEEMEMRLALARDVRGDLEDLDVGRQPGASDTLKRKVSKLRKGFKDMWRRRT</sequence>
<gene>
    <name evidence="2" type="ORF">AAF712_009656</name>
</gene>
<feature type="compositionally biased region" description="Polar residues" evidence="1">
    <location>
        <begin position="287"/>
        <end position="301"/>
    </location>
</feature>
<feature type="region of interest" description="Disordered" evidence="1">
    <location>
        <begin position="133"/>
        <end position="168"/>
    </location>
</feature>